<dbReference type="PATRIC" id="fig|1150469.3.peg.1349"/>
<dbReference type="STRING" id="1150469.RSPPHO_01190"/>
<keyword evidence="2" id="KW-0732">Signal</keyword>
<feature type="region of interest" description="Disordered" evidence="1">
    <location>
        <begin position="224"/>
        <end position="270"/>
    </location>
</feature>
<evidence type="ECO:0000256" key="2">
    <source>
        <dbReference type="SAM" id="SignalP"/>
    </source>
</evidence>
<name>H6SSD7_PARPM</name>
<evidence type="ECO:0000256" key="1">
    <source>
        <dbReference type="SAM" id="MobiDB-lite"/>
    </source>
</evidence>
<sequence>MMRLPRAALVVGALLLPLAAQAQTLAPPAPVADGESLPALQGPIAVRDLLRLPVRTYGDAPPVAVVDDLLIKADGTLDKLVLSDGSFLRMGLDAKRVAFPYSAATIVPGADGRAAFVRINIAKTYGQVVREFLYALISPTDFAVKALIDAPIATSDQPQAGRLMNLWLSPAGELDRADLDIFVGGRSVSWTVHAPFRSLTLERADPEEPTRVSTSLSLAKLRDLPGEGLPPASMPAPAVQPPSSLSPLAPPSGFGTGAPLAPLPSAGGQY</sequence>
<dbReference type="AlphaFoldDB" id="H6SSD7"/>
<dbReference type="RefSeq" id="WP_014414455.1">
    <property type="nucleotide sequence ID" value="NC_017059.1"/>
</dbReference>
<dbReference type="OrthoDB" id="7358261at2"/>
<evidence type="ECO:0000313" key="3">
    <source>
        <dbReference type="EMBL" id="CCG07816.1"/>
    </source>
</evidence>
<dbReference type="Gene3D" id="2.30.30.240">
    <property type="entry name" value="PRC-barrel domain"/>
    <property type="match status" value="1"/>
</dbReference>
<dbReference type="Proteomes" id="UP000033220">
    <property type="component" value="Chromosome DSM 122"/>
</dbReference>
<dbReference type="HOGENOM" id="CLU_896811_0_0_5"/>
<accession>H6SSD7</accession>
<dbReference type="KEGG" id="rpm:RSPPHO_01190"/>
<keyword evidence="4" id="KW-1185">Reference proteome</keyword>
<protein>
    <submittedName>
        <fullName evidence="3">Uncharacterized protein</fullName>
    </submittedName>
</protein>
<organism evidence="3 4">
    <name type="scientific">Pararhodospirillum photometricum DSM 122</name>
    <dbReference type="NCBI Taxonomy" id="1150469"/>
    <lineage>
        <taxon>Bacteria</taxon>
        <taxon>Pseudomonadati</taxon>
        <taxon>Pseudomonadota</taxon>
        <taxon>Alphaproteobacteria</taxon>
        <taxon>Rhodospirillales</taxon>
        <taxon>Rhodospirillaceae</taxon>
        <taxon>Pararhodospirillum</taxon>
    </lineage>
</organism>
<feature type="signal peptide" evidence="2">
    <location>
        <begin position="1"/>
        <end position="22"/>
    </location>
</feature>
<proteinExistence type="predicted"/>
<dbReference type="EMBL" id="HE663493">
    <property type="protein sequence ID" value="CCG07816.1"/>
    <property type="molecule type" value="Genomic_DNA"/>
</dbReference>
<evidence type="ECO:0000313" key="4">
    <source>
        <dbReference type="Proteomes" id="UP000033220"/>
    </source>
</evidence>
<reference evidence="3 4" key="1">
    <citation type="submission" date="2012-02" db="EMBL/GenBank/DDBJ databases">
        <title>Shotgun genome sequence of Phaeospirillum photometricum DSM 122.</title>
        <authorList>
            <person name="Duquesne K."/>
            <person name="Sturgis J."/>
        </authorList>
    </citation>
    <scope>NUCLEOTIDE SEQUENCE [LARGE SCALE GENOMIC DNA]</scope>
    <source>
        <strain evidence="4">DSM122</strain>
    </source>
</reference>
<gene>
    <name evidence="3" type="ORF">RSPPHO_01190</name>
</gene>
<feature type="chain" id="PRO_5003606847" evidence="2">
    <location>
        <begin position="23"/>
        <end position="270"/>
    </location>
</feature>